<accession>A0A151GMZ8</accession>
<dbReference type="AlphaFoldDB" id="A0A151GMZ8"/>
<feature type="region of interest" description="Disordered" evidence="4">
    <location>
        <begin position="680"/>
        <end position="762"/>
    </location>
</feature>
<feature type="domain" description="Centrosomin N-terminal motif 1" evidence="5">
    <location>
        <begin position="168"/>
        <end position="234"/>
    </location>
</feature>
<feature type="region of interest" description="Disordered" evidence="4">
    <location>
        <begin position="1"/>
        <end position="48"/>
    </location>
</feature>
<feature type="coiled-coil region" evidence="3">
    <location>
        <begin position="196"/>
        <end position="261"/>
    </location>
</feature>
<dbReference type="STRING" id="98403.A0A151GMZ8"/>
<keyword evidence="3" id="KW-0175">Coiled coil</keyword>
<keyword evidence="7" id="KW-1185">Reference proteome</keyword>
<feature type="region of interest" description="Disordered" evidence="4">
    <location>
        <begin position="843"/>
        <end position="900"/>
    </location>
</feature>
<feature type="compositionally biased region" description="Low complexity" evidence="4">
    <location>
        <begin position="729"/>
        <end position="746"/>
    </location>
</feature>
<proteinExistence type="predicted"/>
<feature type="compositionally biased region" description="Polar residues" evidence="4">
    <location>
        <begin position="530"/>
        <end position="540"/>
    </location>
</feature>
<comment type="subcellular location">
    <subcellularLocation>
        <location evidence="1">Cytoplasm</location>
    </subcellularLocation>
</comment>
<comment type="caution">
    <text evidence="6">The sequence shown here is derived from an EMBL/GenBank/DDBJ whole genome shotgun (WGS) entry which is preliminary data.</text>
</comment>
<feature type="compositionally biased region" description="Basic and acidic residues" evidence="4">
    <location>
        <begin position="500"/>
        <end position="511"/>
    </location>
</feature>
<protein>
    <recommendedName>
        <fullName evidence="5">Centrosomin N-terminal motif 1 domain-containing protein</fullName>
    </recommendedName>
</protein>
<sequence>MDDPQEHPRQGFRPAHPYAASNSSSSVHSRTMAPQSANSSTTHVTEDAPAILSSHPVHRFHHSSCIKPAISPRVASRAAAHPPRQGTPDSARPPALSSYLQEKLQRERRMESERVTFSPAPSRTKTSASVDLGRPACSSPFRPPLEANGTRPQSSTSIEPARKKGLGVKEMEKVVSNLHKQNFDLKLELFHRRERQTALEERLDALESDKGRVEDEKEKLVEELEKRDKAVEEAVAMIVVLEAKLDQLVQERLTVRRVERERYFCPRDYEMGASQATAQPVGRDTSKLESDAKSVTRMPSFLSERSENTENLRNVYLGVKANVHHLPRVVESSPEVGHDRGFDSPTLSILSESSFVSVYGQRGKGMDHGPTVHMDEPLALDGFDGGDWTTDQQAVTAPRRRAASVSKPATASKPLPWSSTAVCFHALSDICYQRGQPRFEHVDGDDYGDGDDDAGDGDGDCDGDDCSTKGDVARPQSREGDPRKSQRKSPAKSSTRKHAHQEQREAFRQVRTDSSGGVHLPGQGLPPTPDTISTSTLHQFETSDEPPLHAGADAPEATSRIPLESTFSAHRLSYAQRPQSAGESITSFGRGHDWVGDHDDFSDSRSVDSNADIWLRESTKPDRTGVRVSPHPFSFLVHAAHGSWEVETVPGRGGALGGGAPLPPRHEFLPEGISASTRVFPAKSSRRSTFHAPTGEPESASPAGNDAALEGLPRRHGRHASEAHENEVDAQLAAQHQQQPHRQPAADQKRHPPVSGHHGARAGLHRFFRRSVGAVVMSPDADSTPPSTSSSAAAENFKGAPLWQLSNCPIEDGGLSGKLPPIFGDRRQGRSNTLDCAGFEHEVSPVAAAEAPTKPHQDDAAPPDPDQPQDSAAMTSSATGGRRKWLPTFGRPAAIKSKAG</sequence>
<evidence type="ECO:0000256" key="1">
    <source>
        <dbReference type="ARBA" id="ARBA00004496"/>
    </source>
</evidence>
<evidence type="ECO:0000256" key="4">
    <source>
        <dbReference type="SAM" id="MobiDB-lite"/>
    </source>
</evidence>
<dbReference type="GeneID" id="63718146"/>
<feature type="compositionally biased region" description="Acidic residues" evidence="4">
    <location>
        <begin position="445"/>
        <end position="465"/>
    </location>
</feature>
<feature type="region of interest" description="Disordered" evidence="4">
    <location>
        <begin position="73"/>
        <end position="164"/>
    </location>
</feature>
<evidence type="ECO:0000259" key="5">
    <source>
        <dbReference type="Pfam" id="PF07989"/>
    </source>
</evidence>
<dbReference type="InParanoid" id="A0A151GMZ8"/>
<gene>
    <name evidence="6" type="ORF">DCS_05503</name>
</gene>
<dbReference type="GO" id="GO:0005737">
    <property type="term" value="C:cytoplasm"/>
    <property type="evidence" value="ECO:0007669"/>
    <property type="project" value="UniProtKB-SubCell"/>
</dbReference>
<name>A0A151GMZ8_DRECN</name>
<organism evidence="6 7">
    <name type="scientific">Drechmeria coniospora</name>
    <name type="common">Nematophagous fungus</name>
    <name type="synonym">Meria coniospora</name>
    <dbReference type="NCBI Taxonomy" id="98403"/>
    <lineage>
        <taxon>Eukaryota</taxon>
        <taxon>Fungi</taxon>
        <taxon>Dikarya</taxon>
        <taxon>Ascomycota</taxon>
        <taxon>Pezizomycotina</taxon>
        <taxon>Sordariomycetes</taxon>
        <taxon>Hypocreomycetidae</taxon>
        <taxon>Hypocreales</taxon>
        <taxon>Ophiocordycipitaceae</taxon>
        <taxon>Drechmeria</taxon>
    </lineage>
</organism>
<feature type="compositionally biased region" description="Basic and acidic residues" evidence="4">
    <location>
        <begin position="466"/>
        <end position="484"/>
    </location>
</feature>
<keyword evidence="2" id="KW-0963">Cytoplasm</keyword>
<evidence type="ECO:0000256" key="3">
    <source>
        <dbReference type="SAM" id="Coils"/>
    </source>
</evidence>
<evidence type="ECO:0000256" key="2">
    <source>
        <dbReference type="ARBA" id="ARBA00022490"/>
    </source>
</evidence>
<feature type="compositionally biased region" description="Polar residues" evidence="4">
    <location>
        <begin position="119"/>
        <end position="129"/>
    </location>
</feature>
<evidence type="ECO:0000313" key="6">
    <source>
        <dbReference type="EMBL" id="KYK58487.1"/>
    </source>
</evidence>
<feature type="compositionally biased region" description="Polar residues" evidence="4">
    <location>
        <begin position="32"/>
        <end position="43"/>
    </location>
</feature>
<feature type="region of interest" description="Disordered" evidence="4">
    <location>
        <begin position="442"/>
        <end position="554"/>
    </location>
</feature>
<dbReference type="Proteomes" id="UP000076580">
    <property type="component" value="Chromosome 02"/>
</dbReference>
<feature type="region of interest" description="Disordered" evidence="4">
    <location>
        <begin position="366"/>
        <end position="414"/>
    </location>
</feature>
<dbReference type="EMBL" id="LAYC01000002">
    <property type="protein sequence ID" value="KYK58487.1"/>
    <property type="molecule type" value="Genomic_DNA"/>
</dbReference>
<dbReference type="Pfam" id="PF07989">
    <property type="entry name" value="Cnn_1N"/>
    <property type="match status" value="1"/>
</dbReference>
<evidence type="ECO:0000313" key="7">
    <source>
        <dbReference type="Proteomes" id="UP000076580"/>
    </source>
</evidence>
<dbReference type="RefSeq" id="XP_040657839.1">
    <property type="nucleotide sequence ID" value="XM_040802806.1"/>
</dbReference>
<reference evidence="6 7" key="1">
    <citation type="journal article" date="2016" name="Sci. Rep.">
        <title>Insights into Adaptations to a Near-Obligate Nematode Endoparasitic Lifestyle from the Finished Genome of Drechmeria coniospora.</title>
        <authorList>
            <person name="Zhang L."/>
            <person name="Zhou Z."/>
            <person name="Guo Q."/>
            <person name="Fokkens L."/>
            <person name="Miskei M."/>
            <person name="Pocsi I."/>
            <person name="Zhang W."/>
            <person name="Chen M."/>
            <person name="Wang L."/>
            <person name="Sun Y."/>
            <person name="Donzelli B.G."/>
            <person name="Gibson D.M."/>
            <person name="Nelson D.R."/>
            <person name="Luo J.G."/>
            <person name="Rep M."/>
            <person name="Liu H."/>
            <person name="Yang S."/>
            <person name="Wang J."/>
            <person name="Krasnoff S.B."/>
            <person name="Xu Y."/>
            <person name="Molnar I."/>
            <person name="Lin M."/>
        </authorList>
    </citation>
    <scope>NUCLEOTIDE SEQUENCE [LARGE SCALE GENOMIC DNA]</scope>
    <source>
        <strain evidence="6 7">ARSEF 6962</strain>
    </source>
</reference>
<dbReference type="GO" id="GO:0005815">
    <property type="term" value="C:microtubule organizing center"/>
    <property type="evidence" value="ECO:0007669"/>
    <property type="project" value="InterPro"/>
</dbReference>
<dbReference type="InterPro" id="IPR012943">
    <property type="entry name" value="Cnn_1N"/>
</dbReference>
<feature type="compositionally biased region" description="Basic and acidic residues" evidence="4">
    <location>
        <begin position="103"/>
        <end position="114"/>
    </location>
</feature>
<feature type="compositionally biased region" description="Basic residues" evidence="4">
    <location>
        <begin position="485"/>
        <end position="499"/>
    </location>
</feature>